<evidence type="ECO:0000259" key="2">
    <source>
        <dbReference type="Pfam" id="PF01370"/>
    </source>
</evidence>
<feature type="domain" description="NAD-dependent epimerase/dehydratase" evidence="2">
    <location>
        <begin position="14"/>
        <end position="251"/>
    </location>
</feature>
<gene>
    <name evidence="3" type="ORF">URODEC1_LOCUS90616</name>
</gene>
<keyword evidence="1" id="KW-0560">Oxidoreductase</keyword>
<evidence type="ECO:0000256" key="1">
    <source>
        <dbReference type="ARBA" id="ARBA00023002"/>
    </source>
</evidence>
<dbReference type="InterPro" id="IPR050425">
    <property type="entry name" value="NAD(P)_dehydrat-like"/>
</dbReference>
<reference evidence="3 4" key="2">
    <citation type="submission" date="2024-10" db="EMBL/GenBank/DDBJ databases">
        <authorList>
            <person name="Ryan C."/>
        </authorList>
    </citation>
    <scope>NUCLEOTIDE SEQUENCE [LARGE SCALE GENOMIC DNA]</scope>
</reference>
<dbReference type="FunFam" id="3.40.50.720:FF:000382">
    <property type="entry name" value="NAD(P)-binding Rossmann-fold superfamily protein"/>
    <property type="match status" value="1"/>
</dbReference>
<dbReference type="AlphaFoldDB" id="A0ABC9E1M0"/>
<feature type="domain" description="NAD-dependent epimerase/dehydratase" evidence="2">
    <location>
        <begin position="319"/>
        <end position="406"/>
    </location>
</feature>
<dbReference type="Gene3D" id="3.40.50.720">
    <property type="entry name" value="NAD(P)-binding Rossmann-like Domain"/>
    <property type="match status" value="2"/>
</dbReference>
<dbReference type="InterPro" id="IPR036291">
    <property type="entry name" value="NAD(P)-bd_dom_sf"/>
</dbReference>
<dbReference type="PANTHER" id="PTHR10366">
    <property type="entry name" value="NAD DEPENDENT EPIMERASE/DEHYDRATASE"/>
    <property type="match status" value="1"/>
</dbReference>
<dbReference type="PANTHER" id="PTHR10366:SF836">
    <property type="entry name" value="OS06G0623600 PROTEIN"/>
    <property type="match status" value="1"/>
</dbReference>
<dbReference type="Pfam" id="PF01370">
    <property type="entry name" value="Epimerase"/>
    <property type="match status" value="2"/>
</dbReference>
<keyword evidence="4" id="KW-1185">Reference proteome</keyword>
<dbReference type="EMBL" id="OZ075145">
    <property type="protein sequence ID" value="CAL5048753.1"/>
    <property type="molecule type" value="Genomic_DNA"/>
</dbReference>
<evidence type="ECO:0000313" key="4">
    <source>
        <dbReference type="Proteomes" id="UP001497457"/>
    </source>
</evidence>
<dbReference type="GO" id="GO:0016491">
    <property type="term" value="F:oxidoreductase activity"/>
    <property type="evidence" value="ECO:0007669"/>
    <property type="project" value="UniProtKB-KW"/>
</dbReference>
<dbReference type="Proteomes" id="UP001497457">
    <property type="component" value="Chromosome 35b"/>
</dbReference>
<dbReference type="CDD" id="cd08958">
    <property type="entry name" value="FR_SDR_e"/>
    <property type="match status" value="1"/>
</dbReference>
<dbReference type="SUPFAM" id="SSF51735">
    <property type="entry name" value="NAD(P)-binding Rossmann-fold domains"/>
    <property type="match status" value="2"/>
</dbReference>
<accession>A0ABC9E1M0</accession>
<dbReference type="InterPro" id="IPR001509">
    <property type="entry name" value="Epimerase_deHydtase"/>
</dbReference>
<sequence>MEATNAAARTATTVCVTGAGGFVGSWLVHRLLAAGRYKVHATVRDPGGAKNAHLAAMSGAAERLRLFGADILDGGAVAAAVAGCDGVFHVACPVPDYALADPEAEMLAPAVKGTMNVMKACSEAKVKRVVVVSSLSAVLENPAWPEGKAMDESCWSDVEVCRTTENWYCLSKTLAELEAWDYAKRTGLDMVTLCPSLVIGPLLQSTVNASSGVLVDFLKGDRLVKMKLRNFVDVRDVADALLLVYETPEASGRYICNSHPRHVSAVVKLLKSWYPEYKYATKFVHVSDEPSFNSKKLQALGWKCKPLEDTLKDSVESFRKNWYCLSKTLAEQEAFDYAKRTGLDVVSVCPSLVIGPLLQSTVNASSSVIVDCLKGDREVKLKLRNFVDVRDVADALLLVYETPEASGRYICDAYARQVSDVVEMLKCWYPTYKHATKFVQVSDEPLFSSKKLEALGWKFRPFEETLREASNPSGHQVSWIEQAAPCPVCPSF</sequence>
<protein>
    <recommendedName>
        <fullName evidence="2">NAD-dependent epimerase/dehydratase domain-containing protein</fullName>
    </recommendedName>
</protein>
<proteinExistence type="predicted"/>
<reference evidence="4" key="1">
    <citation type="submission" date="2024-06" db="EMBL/GenBank/DDBJ databases">
        <authorList>
            <person name="Ryan C."/>
        </authorList>
    </citation>
    <scope>NUCLEOTIDE SEQUENCE [LARGE SCALE GENOMIC DNA]</scope>
</reference>
<name>A0ABC9E1M0_9POAL</name>
<organism evidence="3 4">
    <name type="scientific">Urochloa decumbens</name>
    <dbReference type="NCBI Taxonomy" id="240449"/>
    <lineage>
        <taxon>Eukaryota</taxon>
        <taxon>Viridiplantae</taxon>
        <taxon>Streptophyta</taxon>
        <taxon>Embryophyta</taxon>
        <taxon>Tracheophyta</taxon>
        <taxon>Spermatophyta</taxon>
        <taxon>Magnoliopsida</taxon>
        <taxon>Liliopsida</taxon>
        <taxon>Poales</taxon>
        <taxon>Poaceae</taxon>
        <taxon>PACMAD clade</taxon>
        <taxon>Panicoideae</taxon>
        <taxon>Panicodae</taxon>
        <taxon>Paniceae</taxon>
        <taxon>Melinidinae</taxon>
        <taxon>Urochloa</taxon>
    </lineage>
</organism>
<evidence type="ECO:0000313" key="3">
    <source>
        <dbReference type="EMBL" id="CAL5048753.1"/>
    </source>
</evidence>